<name>A0A2M9CIF5_9MICO</name>
<dbReference type="SUPFAM" id="SSF144083">
    <property type="entry name" value="Magnesium transport protein CorA, transmembrane region"/>
    <property type="match status" value="1"/>
</dbReference>
<dbReference type="Proteomes" id="UP000228758">
    <property type="component" value="Unassembled WGS sequence"/>
</dbReference>
<dbReference type="GO" id="GO:0015095">
    <property type="term" value="F:magnesium ion transmembrane transporter activity"/>
    <property type="evidence" value="ECO:0007669"/>
    <property type="project" value="TreeGrafter"/>
</dbReference>
<dbReference type="FunFam" id="1.20.58.340:FF:000004">
    <property type="entry name" value="Magnesium transport protein CorA"/>
    <property type="match status" value="1"/>
</dbReference>
<dbReference type="GO" id="GO:0015087">
    <property type="term" value="F:cobalt ion transmembrane transporter activity"/>
    <property type="evidence" value="ECO:0007669"/>
    <property type="project" value="TreeGrafter"/>
</dbReference>
<comment type="similarity">
    <text evidence="2">Belongs to the CorA metal ion transporter (MIT) (TC 1.A.35) family.</text>
</comment>
<comment type="subcellular location">
    <subcellularLocation>
        <location evidence="1">Cell membrane</location>
        <topology evidence="1">Multi-pass membrane protein</topology>
    </subcellularLocation>
</comment>
<gene>
    <name evidence="13" type="ORF">CLV46_1244</name>
</gene>
<comment type="caution">
    <text evidence="13">The sequence shown here is derived from an EMBL/GenBank/DDBJ whole genome shotgun (WGS) entry which is preliminary data.</text>
</comment>
<protein>
    <submittedName>
        <fullName evidence="13">Magnesium transporter</fullName>
    </submittedName>
</protein>
<dbReference type="EMBL" id="PGFF01000001">
    <property type="protein sequence ID" value="PJJ71691.1"/>
    <property type="molecule type" value="Genomic_DNA"/>
</dbReference>
<dbReference type="CDD" id="cd12830">
    <property type="entry name" value="MtCorA-like"/>
    <property type="match status" value="1"/>
</dbReference>
<evidence type="ECO:0000256" key="6">
    <source>
        <dbReference type="ARBA" id="ARBA00022842"/>
    </source>
</evidence>
<accession>A0A2M9CIF5</accession>
<organism evidence="13 14">
    <name type="scientific">Diaminobutyricimonas aerilata</name>
    <dbReference type="NCBI Taxonomy" id="1162967"/>
    <lineage>
        <taxon>Bacteria</taxon>
        <taxon>Bacillati</taxon>
        <taxon>Actinomycetota</taxon>
        <taxon>Actinomycetes</taxon>
        <taxon>Micrococcales</taxon>
        <taxon>Microbacteriaceae</taxon>
        <taxon>Diaminobutyricimonas</taxon>
    </lineage>
</organism>
<dbReference type="SUPFAM" id="SSF143865">
    <property type="entry name" value="CorA soluble domain-like"/>
    <property type="match status" value="1"/>
</dbReference>
<dbReference type="Gene3D" id="1.20.58.340">
    <property type="entry name" value="Magnesium transport protein CorA, transmembrane region"/>
    <property type="match status" value="2"/>
</dbReference>
<evidence type="ECO:0000256" key="8">
    <source>
        <dbReference type="ARBA" id="ARBA00023065"/>
    </source>
</evidence>
<keyword evidence="4" id="KW-1003">Cell membrane</keyword>
<dbReference type="GO" id="GO:0050897">
    <property type="term" value="F:cobalt ion binding"/>
    <property type="evidence" value="ECO:0007669"/>
    <property type="project" value="TreeGrafter"/>
</dbReference>
<keyword evidence="9 12" id="KW-0472">Membrane</keyword>
<evidence type="ECO:0000256" key="5">
    <source>
        <dbReference type="ARBA" id="ARBA00022692"/>
    </source>
</evidence>
<dbReference type="PANTHER" id="PTHR46494:SF1">
    <property type="entry name" value="CORA FAMILY METAL ION TRANSPORTER (EUROFUNG)"/>
    <property type="match status" value="1"/>
</dbReference>
<dbReference type="PANTHER" id="PTHR46494">
    <property type="entry name" value="CORA FAMILY METAL ION TRANSPORTER (EUROFUNG)"/>
    <property type="match status" value="1"/>
</dbReference>
<dbReference type="InterPro" id="IPR045863">
    <property type="entry name" value="CorA_TM1_TM2"/>
</dbReference>
<dbReference type="AlphaFoldDB" id="A0A2M9CIF5"/>
<dbReference type="InterPro" id="IPR002523">
    <property type="entry name" value="MgTranspt_CorA/ZnTranspt_ZntB"/>
</dbReference>
<evidence type="ECO:0000256" key="3">
    <source>
        <dbReference type="ARBA" id="ARBA00022448"/>
    </source>
</evidence>
<dbReference type="Gene3D" id="3.30.460.20">
    <property type="entry name" value="CorA soluble domain-like"/>
    <property type="match status" value="1"/>
</dbReference>
<evidence type="ECO:0000256" key="1">
    <source>
        <dbReference type="ARBA" id="ARBA00004651"/>
    </source>
</evidence>
<keyword evidence="6" id="KW-0460">Magnesium</keyword>
<evidence type="ECO:0000256" key="9">
    <source>
        <dbReference type="ARBA" id="ARBA00023136"/>
    </source>
</evidence>
<evidence type="ECO:0000313" key="13">
    <source>
        <dbReference type="EMBL" id="PJJ71691.1"/>
    </source>
</evidence>
<dbReference type="RefSeq" id="WP_245866580.1">
    <property type="nucleotide sequence ID" value="NZ_PGFF01000001.1"/>
</dbReference>
<dbReference type="InterPro" id="IPR045861">
    <property type="entry name" value="CorA_cytoplasmic_dom"/>
</dbReference>
<dbReference type="GO" id="GO:0000287">
    <property type="term" value="F:magnesium ion binding"/>
    <property type="evidence" value="ECO:0007669"/>
    <property type="project" value="TreeGrafter"/>
</dbReference>
<evidence type="ECO:0000256" key="10">
    <source>
        <dbReference type="ARBA" id="ARBA00034269"/>
    </source>
</evidence>
<evidence type="ECO:0000256" key="12">
    <source>
        <dbReference type="SAM" id="Phobius"/>
    </source>
</evidence>
<dbReference type="Pfam" id="PF01544">
    <property type="entry name" value="CorA"/>
    <property type="match status" value="1"/>
</dbReference>
<keyword evidence="3" id="KW-0813">Transport</keyword>
<evidence type="ECO:0000256" key="7">
    <source>
        <dbReference type="ARBA" id="ARBA00022989"/>
    </source>
</evidence>
<proteinExistence type="inferred from homology"/>
<reference evidence="13 14" key="1">
    <citation type="submission" date="2017-11" db="EMBL/GenBank/DDBJ databases">
        <title>Genomic Encyclopedia of Archaeal and Bacterial Type Strains, Phase II (KMG-II): From Individual Species to Whole Genera.</title>
        <authorList>
            <person name="Goeker M."/>
        </authorList>
    </citation>
    <scope>NUCLEOTIDE SEQUENCE [LARGE SCALE GENOMIC DNA]</scope>
    <source>
        <strain evidence="13 14">DSM 27393</strain>
    </source>
</reference>
<keyword evidence="8" id="KW-0406">Ion transport</keyword>
<evidence type="ECO:0000256" key="2">
    <source>
        <dbReference type="ARBA" id="ARBA00009765"/>
    </source>
</evidence>
<keyword evidence="5 12" id="KW-0812">Transmembrane</keyword>
<feature type="transmembrane region" description="Helical" evidence="12">
    <location>
        <begin position="322"/>
        <end position="342"/>
    </location>
</feature>
<dbReference type="GO" id="GO:0005886">
    <property type="term" value="C:plasma membrane"/>
    <property type="evidence" value="ECO:0007669"/>
    <property type="project" value="UniProtKB-SubCell"/>
</dbReference>
<feature type="transmembrane region" description="Helical" evidence="12">
    <location>
        <begin position="291"/>
        <end position="310"/>
    </location>
</feature>
<keyword evidence="14" id="KW-1185">Reference proteome</keyword>
<evidence type="ECO:0000313" key="14">
    <source>
        <dbReference type="Proteomes" id="UP000228758"/>
    </source>
</evidence>
<sequence>MTSIEPATRSHIVDNALYEHGARIASPATLADTFAALDTHPQAMAWIGLYRPERPELDALAAEFGLHELAVEDAVVAHQRPKIERYGETLFMVLRAAQYDDDEERVEFGELHVFAGRNFVITVRHAETPDLAVVRRTMEAAPEHLAHGPEAVLYAILDAVVDGYKPVVAGLANDIDEIETQVFDGDPTVSKRIYQLNREVIEFERAVVPLLGMIQAFARGFADGHVEEKLRQYLRDVSDHVVQAKERIEEFRALLRDILAVHTSLVGQRQNEEARRLSEASNRQAEEARKISGWAAILFAPSLIGSIYGMNFDHMPELHWAFGYPFALLLMLASSVALFAVFKRVGWL</sequence>
<comment type="catalytic activity">
    <reaction evidence="10">
        <text>Mg(2+)(in) = Mg(2+)(out)</text>
        <dbReference type="Rhea" id="RHEA:29827"/>
        <dbReference type="ChEBI" id="CHEBI:18420"/>
    </reaction>
</comment>
<evidence type="ECO:0000256" key="11">
    <source>
        <dbReference type="ARBA" id="ARBA00045497"/>
    </source>
</evidence>
<keyword evidence="7 12" id="KW-1133">Transmembrane helix</keyword>
<comment type="function">
    <text evidence="11">Mediates influx of magnesium ions. Alternates between open and closed states. Activated by low cytoplasmic Mg(2+) levels. Inactive when cytoplasmic Mg(2+) levels are high.</text>
</comment>
<evidence type="ECO:0000256" key="4">
    <source>
        <dbReference type="ARBA" id="ARBA00022475"/>
    </source>
</evidence>